<reference evidence="2" key="3">
    <citation type="submission" date="2020-12" db="UniProtKB">
        <authorList>
            <consortium name="EnsemblPlants"/>
        </authorList>
    </citation>
    <scope>IDENTIFICATION</scope>
</reference>
<dbReference type="AlphaFoldDB" id="A0A2K1KBB3"/>
<dbReference type="Gramene" id="Pp3c7_11010V3.1">
    <property type="protein sequence ID" value="Pp3c7_11010V3.1"/>
    <property type="gene ID" value="Pp3c7_11010"/>
</dbReference>
<dbReference type="EnsemblPlants" id="Pp3c7_11010V3.1">
    <property type="protein sequence ID" value="Pp3c7_11010V3.1"/>
    <property type="gene ID" value="Pp3c7_11010"/>
</dbReference>
<evidence type="ECO:0000313" key="1">
    <source>
        <dbReference type="EMBL" id="PNR51059.1"/>
    </source>
</evidence>
<evidence type="ECO:0000313" key="2">
    <source>
        <dbReference type="EnsemblPlants" id="Pp3c7_11010V3.1"/>
    </source>
</evidence>
<proteinExistence type="predicted"/>
<dbReference type="Gramene" id="Pp3c7_11010V3.2">
    <property type="protein sequence ID" value="Pp3c7_11010V3.2"/>
    <property type="gene ID" value="Pp3c7_11010"/>
</dbReference>
<dbReference type="EMBL" id="ABEU02000007">
    <property type="protein sequence ID" value="PNR51059.1"/>
    <property type="molecule type" value="Genomic_DNA"/>
</dbReference>
<reference evidence="1 3" key="2">
    <citation type="journal article" date="2018" name="Plant J.">
        <title>The Physcomitrella patens chromosome-scale assembly reveals moss genome structure and evolution.</title>
        <authorList>
            <person name="Lang D."/>
            <person name="Ullrich K.K."/>
            <person name="Murat F."/>
            <person name="Fuchs J."/>
            <person name="Jenkins J."/>
            <person name="Haas F.B."/>
            <person name="Piednoel M."/>
            <person name="Gundlach H."/>
            <person name="Van Bel M."/>
            <person name="Meyberg R."/>
            <person name="Vives C."/>
            <person name="Morata J."/>
            <person name="Symeonidi A."/>
            <person name="Hiss M."/>
            <person name="Muchero W."/>
            <person name="Kamisugi Y."/>
            <person name="Saleh O."/>
            <person name="Blanc G."/>
            <person name="Decker E.L."/>
            <person name="van Gessel N."/>
            <person name="Grimwood J."/>
            <person name="Hayes R.D."/>
            <person name="Graham S.W."/>
            <person name="Gunter L.E."/>
            <person name="McDaniel S.F."/>
            <person name="Hoernstein S.N.W."/>
            <person name="Larsson A."/>
            <person name="Li F.W."/>
            <person name="Perroud P.F."/>
            <person name="Phillips J."/>
            <person name="Ranjan P."/>
            <person name="Rokshar D.S."/>
            <person name="Rothfels C.J."/>
            <person name="Schneider L."/>
            <person name="Shu S."/>
            <person name="Stevenson D.W."/>
            <person name="Thummler F."/>
            <person name="Tillich M."/>
            <person name="Villarreal Aguilar J.C."/>
            <person name="Widiez T."/>
            <person name="Wong G.K."/>
            <person name="Wymore A."/>
            <person name="Zhang Y."/>
            <person name="Zimmer A.D."/>
            <person name="Quatrano R.S."/>
            <person name="Mayer K.F.X."/>
            <person name="Goodstein D."/>
            <person name="Casacuberta J.M."/>
            <person name="Vandepoele K."/>
            <person name="Reski R."/>
            <person name="Cuming A.C."/>
            <person name="Tuskan G.A."/>
            <person name="Maumus F."/>
            <person name="Salse J."/>
            <person name="Schmutz J."/>
            <person name="Rensing S.A."/>
        </authorList>
    </citation>
    <scope>NUCLEOTIDE SEQUENCE [LARGE SCALE GENOMIC DNA]</scope>
    <source>
        <strain evidence="2 3">cv. Gransden 2004</strain>
    </source>
</reference>
<dbReference type="InParanoid" id="A0A2K1KBB3"/>
<sequence length="62" mass="7305">MMRLKRTRDSNSLIHMSMTLEKATEIEEQHLNTSTTEDMILHIVIVKMNRTETSTQEQQCKI</sequence>
<reference evidence="1 3" key="1">
    <citation type="journal article" date="2008" name="Science">
        <title>The Physcomitrella genome reveals evolutionary insights into the conquest of land by plants.</title>
        <authorList>
            <person name="Rensing S."/>
            <person name="Lang D."/>
            <person name="Zimmer A."/>
            <person name="Terry A."/>
            <person name="Salamov A."/>
            <person name="Shapiro H."/>
            <person name="Nishiyama T."/>
            <person name="Perroud P.-F."/>
            <person name="Lindquist E."/>
            <person name="Kamisugi Y."/>
            <person name="Tanahashi T."/>
            <person name="Sakakibara K."/>
            <person name="Fujita T."/>
            <person name="Oishi K."/>
            <person name="Shin-I T."/>
            <person name="Kuroki Y."/>
            <person name="Toyoda A."/>
            <person name="Suzuki Y."/>
            <person name="Hashimoto A."/>
            <person name="Yamaguchi K."/>
            <person name="Sugano A."/>
            <person name="Kohara Y."/>
            <person name="Fujiyama A."/>
            <person name="Anterola A."/>
            <person name="Aoki S."/>
            <person name="Ashton N."/>
            <person name="Barbazuk W.B."/>
            <person name="Barker E."/>
            <person name="Bennetzen J."/>
            <person name="Bezanilla M."/>
            <person name="Blankenship R."/>
            <person name="Cho S.H."/>
            <person name="Dutcher S."/>
            <person name="Estelle M."/>
            <person name="Fawcett J.A."/>
            <person name="Gundlach H."/>
            <person name="Hanada K."/>
            <person name="Heyl A."/>
            <person name="Hicks K.A."/>
            <person name="Hugh J."/>
            <person name="Lohr M."/>
            <person name="Mayer K."/>
            <person name="Melkozernov A."/>
            <person name="Murata T."/>
            <person name="Nelson D."/>
            <person name="Pils B."/>
            <person name="Prigge M."/>
            <person name="Reiss B."/>
            <person name="Renner T."/>
            <person name="Rombauts S."/>
            <person name="Rushton P."/>
            <person name="Sanderfoot A."/>
            <person name="Schween G."/>
            <person name="Shiu S.-H."/>
            <person name="Stueber K."/>
            <person name="Theodoulou F.L."/>
            <person name="Tu H."/>
            <person name="Van de Peer Y."/>
            <person name="Verrier P.J."/>
            <person name="Waters E."/>
            <person name="Wood A."/>
            <person name="Yang L."/>
            <person name="Cove D."/>
            <person name="Cuming A."/>
            <person name="Hasebe M."/>
            <person name="Lucas S."/>
            <person name="Mishler D.B."/>
            <person name="Reski R."/>
            <person name="Grigoriev I."/>
            <person name="Quatrano R.S."/>
            <person name="Boore J.L."/>
        </authorList>
    </citation>
    <scope>NUCLEOTIDE SEQUENCE [LARGE SCALE GENOMIC DNA]</scope>
    <source>
        <strain evidence="2 3">cv. Gransden 2004</strain>
    </source>
</reference>
<name>A0A2K1KBB3_PHYPA</name>
<dbReference type="PaxDb" id="3218-PP1S87_122V6.1"/>
<evidence type="ECO:0000313" key="3">
    <source>
        <dbReference type="Proteomes" id="UP000006727"/>
    </source>
</evidence>
<dbReference type="EnsemblPlants" id="Pp3c7_11010V3.2">
    <property type="protein sequence ID" value="Pp3c7_11010V3.2"/>
    <property type="gene ID" value="Pp3c7_11010"/>
</dbReference>
<organism evidence="1">
    <name type="scientific">Physcomitrium patens</name>
    <name type="common">Spreading-leaved earth moss</name>
    <name type="synonym">Physcomitrella patens</name>
    <dbReference type="NCBI Taxonomy" id="3218"/>
    <lineage>
        <taxon>Eukaryota</taxon>
        <taxon>Viridiplantae</taxon>
        <taxon>Streptophyta</taxon>
        <taxon>Embryophyta</taxon>
        <taxon>Bryophyta</taxon>
        <taxon>Bryophytina</taxon>
        <taxon>Bryopsida</taxon>
        <taxon>Funariidae</taxon>
        <taxon>Funariales</taxon>
        <taxon>Funariaceae</taxon>
        <taxon>Physcomitrium</taxon>
    </lineage>
</organism>
<gene>
    <name evidence="1" type="ORF">PHYPA_010245</name>
</gene>
<dbReference type="Proteomes" id="UP000006727">
    <property type="component" value="Chromosome 7"/>
</dbReference>
<keyword evidence="3" id="KW-1185">Reference proteome</keyword>
<protein>
    <submittedName>
        <fullName evidence="1 2">Uncharacterized protein</fullName>
    </submittedName>
</protein>
<accession>A0A2K1KBB3</accession>